<dbReference type="Proteomes" id="UP001328107">
    <property type="component" value="Unassembled WGS sequence"/>
</dbReference>
<keyword evidence="1" id="KW-0812">Transmembrane</keyword>
<reference evidence="3" key="1">
    <citation type="submission" date="2022-10" db="EMBL/GenBank/DDBJ databases">
        <title>Genome assembly of Pristionchus species.</title>
        <authorList>
            <person name="Yoshida K."/>
            <person name="Sommer R.J."/>
        </authorList>
    </citation>
    <scope>NUCLEOTIDE SEQUENCE [LARGE SCALE GENOMIC DNA]</scope>
    <source>
        <strain evidence="3">RS5460</strain>
    </source>
</reference>
<keyword evidence="1" id="KW-1133">Transmembrane helix</keyword>
<evidence type="ECO:0000256" key="1">
    <source>
        <dbReference type="SAM" id="Phobius"/>
    </source>
</evidence>
<accession>A0AAN5C0F9</accession>
<feature type="transmembrane region" description="Helical" evidence="1">
    <location>
        <begin position="178"/>
        <end position="202"/>
    </location>
</feature>
<proteinExistence type="predicted"/>
<feature type="non-terminal residue" evidence="2">
    <location>
        <position position="1"/>
    </location>
</feature>
<dbReference type="AlphaFoldDB" id="A0AAN5C0F9"/>
<feature type="transmembrane region" description="Helical" evidence="1">
    <location>
        <begin position="123"/>
        <end position="143"/>
    </location>
</feature>
<keyword evidence="3" id="KW-1185">Reference proteome</keyword>
<evidence type="ECO:0000313" key="3">
    <source>
        <dbReference type="Proteomes" id="UP001328107"/>
    </source>
</evidence>
<sequence length="203" mass="22426">SRCCRGSSWGGAQLQGVGHLGGGRSLEHGNVVTIEVHLDVLPMCAISQFLDIGLLSPHELDVGLGARWICHYNGESILEVRSFSIRATLVREFDDLALSRTEKEMDGAHTVDSRRSRFHLVHYRLISFVFHLQIADLFLVLWLETDYIGEEGDAIGESLVSLSLPFVHRTLGTIDSRWTGVVLVVLVLSSSSSSVLLLLLTLF</sequence>
<name>A0AAN5C0F9_9BILA</name>
<gene>
    <name evidence="2" type="ORF">PMAYCL1PPCAC_02418</name>
</gene>
<protein>
    <submittedName>
        <fullName evidence="2">Uncharacterized protein</fullName>
    </submittedName>
</protein>
<keyword evidence="1" id="KW-0472">Membrane</keyword>
<dbReference type="EMBL" id="BTRK01000001">
    <property type="protein sequence ID" value="GMR32223.1"/>
    <property type="molecule type" value="Genomic_DNA"/>
</dbReference>
<organism evidence="2 3">
    <name type="scientific">Pristionchus mayeri</name>
    <dbReference type="NCBI Taxonomy" id="1317129"/>
    <lineage>
        <taxon>Eukaryota</taxon>
        <taxon>Metazoa</taxon>
        <taxon>Ecdysozoa</taxon>
        <taxon>Nematoda</taxon>
        <taxon>Chromadorea</taxon>
        <taxon>Rhabditida</taxon>
        <taxon>Rhabditina</taxon>
        <taxon>Diplogasteromorpha</taxon>
        <taxon>Diplogasteroidea</taxon>
        <taxon>Neodiplogasteridae</taxon>
        <taxon>Pristionchus</taxon>
    </lineage>
</organism>
<comment type="caution">
    <text evidence="2">The sequence shown here is derived from an EMBL/GenBank/DDBJ whole genome shotgun (WGS) entry which is preliminary data.</text>
</comment>
<evidence type="ECO:0000313" key="2">
    <source>
        <dbReference type="EMBL" id="GMR32223.1"/>
    </source>
</evidence>
<feature type="non-terminal residue" evidence="2">
    <location>
        <position position="203"/>
    </location>
</feature>